<dbReference type="EMBL" id="FMZA01000006">
    <property type="protein sequence ID" value="SDC31093.1"/>
    <property type="molecule type" value="Genomic_DNA"/>
</dbReference>
<keyword evidence="3" id="KW-1003">Cell membrane</keyword>
<evidence type="ECO:0000313" key="11">
    <source>
        <dbReference type="EMBL" id="SDC31093.1"/>
    </source>
</evidence>
<sequence length="449" mass="48503">MATNKRRIRWTPPRVLVVSFIITIVTGTLLLSLPIATEGKEPLSLLDALFTATSAVCVTGLVVQDTARTFSTFGEVVILVLIQVGGLGVTGFATFFALLVGMKVGVKERLVLSETFNLEQLGGVVELLKSILLIFVIFEGAGTLILATRFIPIWGWGKGWYYAVFHSISAFNNGGFDLNGEFGKFSSLTPYVEDPVISLTVAALFIAGGLGFIVVVELLQYRWTQRLSLHTKLVLLANVLLIFLGAGGILLIEWGNPDTLAGHSFGNTLVAAFFQGVTPRSSGLTTLELDGLYPASKFLIILLMFIGASPGSTGGGIKTTTFITILLAVWSMMRGREDVITFRRRVPHSQVYRALTVTVLTMGLVVVVTMVLTITESSDVMIVLFETVSAAATVGLSLGITPELSSLGKVLIIITMFLGRLGPMTVAFAIARKTLRERYRHPEEKPLIG</sequence>
<dbReference type="AlphaFoldDB" id="A0A1G6KJE9"/>
<feature type="transmembrane region" description="Helical" evidence="10">
    <location>
        <begin position="76"/>
        <end position="100"/>
    </location>
</feature>
<keyword evidence="2" id="KW-0813">Transport</keyword>
<keyword evidence="6" id="KW-0630">Potassium</keyword>
<feature type="transmembrane region" description="Helical" evidence="10">
    <location>
        <begin position="159"/>
        <end position="176"/>
    </location>
</feature>
<proteinExistence type="predicted"/>
<protein>
    <submittedName>
        <fullName evidence="11">Trk system potassium uptake protein TrkH</fullName>
    </submittedName>
</protein>
<evidence type="ECO:0000256" key="2">
    <source>
        <dbReference type="ARBA" id="ARBA00022448"/>
    </source>
</evidence>
<gene>
    <name evidence="11" type="ORF">SAMN04488112_10615</name>
</gene>
<dbReference type="RefSeq" id="WP_091567461.1">
    <property type="nucleotide sequence ID" value="NZ_FMZA01000006.1"/>
</dbReference>
<keyword evidence="7 10" id="KW-1133">Transmembrane helix</keyword>
<keyword evidence="5 10" id="KW-0812">Transmembrane</keyword>
<dbReference type="OrthoDB" id="9810952at2"/>
<dbReference type="Proteomes" id="UP000199387">
    <property type="component" value="Unassembled WGS sequence"/>
</dbReference>
<accession>A0A1G6KJE9</accession>
<dbReference type="GO" id="GO:0005886">
    <property type="term" value="C:plasma membrane"/>
    <property type="evidence" value="ECO:0007669"/>
    <property type="project" value="UniProtKB-SubCell"/>
</dbReference>
<comment type="subcellular location">
    <subcellularLocation>
        <location evidence="1">Cell membrane</location>
        <topology evidence="1">Multi-pass membrane protein</topology>
    </subcellularLocation>
</comment>
<evidence type="ECO:0000256" key="4">
    <source>
        <dbReference type="ARBA" id="ARBA00022538"/>
    </source>
</evidence>
<feature type="transmembrane region" description="Helical" evidence="10">
    <location>
        <begin position="410"/>
        <end position="431"/>
    </location>
</feature>
<keyword evidence="9 10" id="KW-0472">Membrane</keyword>
<feature type="transmembrane region" description="Helical" evidence="10">
    <location>
        <begin position="298"/>
        <end position="330"/>
    </location>
</feature>
<evidence type="ECO:0000256" key="6">
    <source>
        <dbReference type="ARBA" id="ARBA00022958"/>
    </source>
</evidence>
<evidence type="ECO:0000313" key="12">
    <source>
        <dbReference type="Proteomes" id="UP000199387"/>
    </source>
</evidence>
<dbReference type="PANTHER" id="PTHR32024:SF1">
    <property type="entry name" value="KTR SYSTEM POTASSIUM UPTAKE PROTEIN B"/>
    <property type="match status" value="1"/>
</dbReference>
<organism evidence="11 12">
    <name type="scientific">Melghirimyces thermohalophilus</name>
    <dbReference type="NCBI Taxonomy" id="1236220"/>
    <lineage>
        <taxon>Bacteria</taxon>
        <taxon>Bacillati</taxon>
        <taxon>Bacillota</taxon>
        <taxon>Bacilli</taxon>
        <taxon>Bacillales</taxon>
        <taxon>Thermoactinomycetaceae</taxon>
        <taxon>Melghirimyces</taxon>
    </lineage>
</organism>
<dbReference type="PANTHER" id="PTHR32024">
    <property type="entry name" value="TRK SYSTEM POTASSIUM UPTAKE PROTEIN TRKG-RELATED"/>
    <property type="match status" value="1"/>
</dbReference>
<keyword evidence="4" id="KW-0633">Potassium transport</keyword>
<keyword evidence="8" id="KW-0406">Ion transport</keyword>
<dbReference type="InterPro" id="IPR003445">
    <property type="entry name" value="Cat_transpt"/>
</dbReference>
<evidence type="ECO:0000256" key="8">
    <source>
        <dbReference type="ARBA" id="ARBA00023065"/>
    </source>
</evidence>
<dbReference type="InterPro" id="IPR004772">
    <property type="entry name" value="TrkH"/>
</dbReference>
<evidence type="ECO:0000256" key="3">
    <source>
        <dbReference type="ARBA" id="ARBA00022475"/>
    </source>
</evidence>
<dbReference type="Pfam" id="PF02386">
    <property type="entry name" value="TrkH"/>
    <property type="match status" value="1"/>
</dbReference>
<evidence type="ECO:0000256" key="5">
    <source>
        <dbReference type="ARBA" id="ARBA00022692"/>
    </source>
</evidence>
<dbReference type="NCBIfam" id="TIGR00933">
    <property type="entry name" value="2a38"/>
    <property type="match status" value="1"/>
</dbReference>
<feature type="transmembrane region" description="Helical" evidence="10">
    <location>
        <begin position="15"/>
        <end position="37"/>
    </location>
</feature>
<name>A0A1G6KJE9_9BACL</name>
<feature type="transmembrane region" description="Helical" evidence="10">
    <location>
        <begin position="351"/>
        <end position="374"/>
    </location>
</feature>
<evidence type="ECO:0000256" key="1">
    <source>
        <dbReference type="ARBA" id="ARBA00004651"/>
    </source>
</evidence>
<evidence type="ECO:0000256" key="7">
    <source>
        <dbReference type="ARBA" id="ARBA00022989"/>
    </source>
</evidence>
<evidence type="ECO:0000256" key="9">
    <source>
        <dbReference type="ARBA" id="ARBA00023136"/>
    </source>
</evidence>
<evidence type="ECO:0000256" key="10">
    <source>
        <dbReference type="SAM" id="Phobius"/>
    </source>
</evidence>
<feature type="transmembrane region" description="Helical" evidence="10">
    <location>
        <begin position="127"/>
        <end position="147"/>
    </location>
</feature>
<feature type="transmembrane region" description="Helical" evidence="10">
    <location>
        <begin position="233"/>
        <end position="252"/>
    </location>
</feature>
<keyword evidence="12" id="KW-1185">Reference proteome</keyword>
<dbReference type="GO" id="GO:0015379">
    <property type="term" value="F:potassium:chloride symporter activity"/>
    <property type="evidence" value="ECO:0007669"/>
    <property type="project" value="InterPro"/>
</dbReference>
<feature type="transmembrane region" description="Helical" evidence="10">
    <location>
        <begin position="43"/>
        <end position="64"/>
    </location>
</feature>
<feature type="transmembrane region" description="Helical" evidence="10">
    <location>
        <begin position="196"/>
        <end position="221"/>
    </location>
</feature>
<dbReference type="STRING" id="1236220.SAMN04488112_10615"/>
<reference evidence="11 12" key="1">
    <citation type="submission" date="2016-10" db="EMBL/GenBank/DDBJ databases">
        <authorList>
            <person name="de Groot N.N."/>
        </authorList>
    </citation>
    <scope>NUCLEOTIDE SEQUENCE [LARGE SCALE GENOMIC DNA]</scope>
    <source>
        <strain evidence="11 12">DSM 45514</strain>
    </source>
</reference>